<keyword evidence="1" id="KW-1133">Transmembrane helix</keyword>
<protein>
    <recommendedName>
        <fullName evidence="2">ZP-C domain-containing protein</fullName>
    </recommendedName>
</protein>
<keyword evidence="1" id="KW-0472">Membrane</keyword>
<evidence type="ECO:0000256" key="1">
    <source>
        <dbReference type="SAM" id="Phobius"/>
    </source>
</evidence>
<keyword evidence="1" id="KW-0812">Transmembrane</keyword>
<sequence>MKTLQQLDDLTKTDLIREWIVVVSVIVTSLKICCSTRTQEASYICKKQDNNLVVKFRLVRNNDTIYQIVGHTAAEADPELSSPVTSCADISTDSQRDIYYLNVTIDLITSTSDPSCGVYTIRTGEEYKLRIRSQTTKGLKSVEDAYYDLNCDVQESLASWVRATTVGIGSLTETTLQPFHSSLSFSLMDYATNIPLFGEVELGREIYYQIGFQSCFKQDTKYDTCGNEFWIAFQSLGDQFDSILTLYILNPSSSSISVLIESENSTLPCSPIIVAPKSFGSCAVDTSFLTTFSSCKAIHVSSPFQCIYIQRQHYTSQNFSVIPILPVDTLTQSYHVLSSVLDTEIIIVSLNTTSVDITPSGGSLFTIATERFETYSYQSASNFSSVISDNVVAIFQKDTLANGYGLQQLHGDLSAGKTFVIPFATGSTDTWKCLTLKDFTTIKYGSLSTTPLAGNIRFGSVTSFMELVSTEPVLCHVYSGFTSVPLYHYEQWSSSYSFILKHNEISYKLLISITSADKDLLVLDINGSQTTITGTWISVTKVTGSSSDFVSLEVPIDLTGITNDVLATLSHPSANFQVFLLSTHLTSNKKTLSLVPGFKSVQSNVDSCKETLGYIGDLIDNDCDGVADEDVLKSSNANYGDFKGIQQANACFEKIRVDDCDVSPGPKFENSVQQRIIENGCVNGDINDPFRPSSDFIYDSTKSDNVTQIYSSGKVKLVGFDGYDELYLRCNVHFCFKYDRSCDTSCTKRRKRDITSSNPVSDQLITLSDLQKLTASDESCFESSAFISVISVIAIVFAALLCIIMYFLVRLYQLTGNRRKQLHVSS</sequence>
<dbReference type="OrthoDB" id="6090184at2759"/>
<dbReference type="InterPro" id="IPR055355">
    <property type="entry name" value="ZP-C"/>
</dbReference>
<dbReference type="Proteomes" id="UP000596742">
    <property type="component" value="Unassembled WGS sequence"/>
</dbReference>
<accession>A0A8B6GHS4</accession>
<reference evidence="3" key="1">
    <citation type="submission" date="2018-11" db="EMBL/GenBank/DDBJ databases">
        <authorList>
            <person name="Alioto T."/>
            <person name="Alioto T."/>
        </authorList>
    </citation>
    <scope>NUCLEOTIDE SEQUENCE</scope>
</reference>
<name>A0A8B6GHS4_MYTGA</name>
<gene>
    <name evidence="3" type="ORF">MGAL_10B077869</name>
</gene>
<keyword evidence="4" id="KW-1185">Reference proteome</keyword>
<dbReference type="EMBL" id="UYJE01008452">
    <property type="protein sequence ID" value="VDI63982.1"/>
    <property type="molecule type" value="Genomic_DNA"/>
</dbReference>
<dbReference type="AlphaFoldDB" id="A0A8B6GHS4"/>
<proteinExistence type="predicted"/>
<dbReference type="InterPro" id="IPR042235">
    <property type="entry name" value="ZP-C_dom"/>
</dbReference>
<evidence type="ECO:0000313" key="3">
    <source>
        <dbReference type="EMBL" id="VDI63982.1"/>
    </source>
</evidence>
<feature type="domain" description="ZP-C" evidence="2">
    <location>
        <begin position="654"/>
        <end position="747"/>
    </location>
</feature>
<dbReference type="Gene3D" id="2.60.40.4100">
    <property type="entry name" value="Zona pellucida, ZP-C domain"/>
    <property type="match status" value="1"/>
</dbReference>
<feature type="transmembrane region" description="Helical" evidence="1">
    <location>
        <begin position="785"/>
        <end position="809"/>
    </location>
</feature>
<evidence type="ECO:0000259" key="2">
    <source>
        <dbReference type="Pfam" id="PF00100"/>
    </source>
</evidence>
<evidence type="ECO:0000313" key="4">
    <source>
        <dbReference type="Proteomes" id="UP000596742"/>
    </source>
</evidence>
<organism evidence="3 4">
    <name type="scientific">Mytilus galloprovincialis</name>
    <name type="common">Mediterranean mussel</name>
    <dbReference type="NCBI Taxonomy" id="29158"/>
    <lineage>
        <taxon>Eukaryota</taxon>
        <taxon>Metazoa</taxon>
        <taxon>Spiralia</taxon>
        <taxon>Lophotrochozoa</taxon>
        <taxon>Mollusca</taxon>
        <taxon>Bivalvia</taxon>
        <taxon>Autobranchia</taxon>
        <taxon>Pteriomorphia</taxon>
        <taxon>Mytilida</taxon>
        <taxon>Mytiloidea</taxon>
        <taxon>Mytilidae</taxon>
        <taxon>Mytilinae</taxon>
        <taxon>Mytilus</taxon>
    </lineage>
</organism>
<comment type="caution">
    <text evidence="3">The sequence shown here is derived from an EMBL/GenBank/DDBJ whole genome shotgun (WGS) entry which is preliminary data.</text>
</comment>
<dbReference type="Pfam" id="PF00100">
    <property type="entry name" value="Zona_pellucida"/>
    <property type="match status" value="1"/>
</dbReference>